<protein>
    <submittedName>
        <fullName evidence="2">Uncharacterized protein</fullName>
    </submittedName>
</protein>
<organism evidence="2 3">
    <name type="scientific">Segatella copri DSM 18205</name>
    <dbReference type="NCBI Taxonomy" id="537011"/>
    <lineage>
        <taxon>Bacteria</taxon>
        <taxon>Pseudomonadati</taxon>
        <taxon>Bacteroidota</taxon>
        <taxon>Bacteroidia</taxon>
        <taxon>Bacteroidales</taxon>
        <taxon>Prevotellaceae</taxon>
        <taxon>Segatella</taxon>
    </lineage>
</organism>
<proteinExistence type="predicted"/>
<dbReference type="Proteomes" id="UP000004477">
    <property type="component" value="Unassembled WGS sequence"/>
</dbReference>
<dbReference type="STRING" id="537011.PREVCOP_04779"/>
<dbReference type="PaxDb" id="537011-PREVCOP_04779"/>
<name>D1PC48_9BACT</name>
<accession>D1PC48</accession>
<sequence>MEFTCKIYEKVRLPIAPSLQSSLSNTSHITIPFRQLIIQILGGMIIGIGAFKPLRKMVAVVLLGFLLAETSRLVVANYTITILATTFMF</sequence>
<evidence type="ECO:0000256" key="1">
    <source>
        <dbReference type="SAM" id="Phobius"/>
    </source>
</evidence>
<dbReference type="HOGENOM" id="CLU_2452119_0_0_10"/>
<feature type="transmembrane region" description="Helical" evidence="1">
    <location>
        <begin position="58"/>
        <end position="80"/>
    </location>
</feature>
<evidence type="ECO:0000313" key="2">
    <source>
        <dbReference type="EMBL" id="EFB35874.1"/>
    </source>
</evidence>
<comment type="caution">
    <text evidence="2">The sequence shown here is derived from an EMBL/GenBank/DDBJ whole genome shotgun (WGS) entry which is preliminary data.</text>
</comment>
<dbReference type="EMBL" id="ACBX02000012">
    <property type="protein sequence ID" value="EFB35874.1"/>
    <property type="molecule type" value="Genomic_DNA"/>
</dbReference>
<keyword evidence="1" id="KW-1133">Transmembrane helix</keyword>
<keyword evidence="3" id="KW-1185">Reference proteome</keyword>
<keyword evidence="1" id="KW-0472">Membrane</keyword>
<reference evidence="2" key="1">
    <citation type="submission" date="2009-11" db="EMBL/GenBank/DDBJ databases">
        <authorList>
            <person name="Weinstock G."/>
            <person name="Sodergren E."/>
            <person name="Clifton S."/>
            <person name="Fulton L."/>
            <person name="Fulton B."/>
            <person name="Courtney L."/>
            <person name="Fronick C."/>
            <person name="Harrison M."/>
            <person name="Strong C."/>
            <person name="Farmer C."/>
            <person name="Delahaunty K."/>
            <person name="Markovic C."/>
            <person name="Hall O."/>
            <person name="Minx P."/>
            <person name="Tomlinson C."/>
            <person name="Mitreva M."/>
            <person name="Nelson J."/>
            <person name="Hou S."/>
            <person name="Wollam A."/>
            <person name="Pepin K.H."/>
            <person name="Johnson M."/>
            <person name="Bhonagiri V."/>
            <person name="Nash W.E."/>
            <person name="Warren W."/>
            <person name="Chinwalla A."/>
            <person name="Mardis E.R."/>
            <person name="Wilson R.K."/>
        </authorList>
    </citation>
    <scope>NUCLEOTIDE SEQUENCE [LARGE SCALE GENOMIC DNA]</scope>
    <source>
        <strain evidence="2">DSM 18205</strain>
    </source>
</reference>
<evidence type="ECO:0000313" key="3">
    <source>
        <dbReference type="Proteomes" id="UP000004477"/>
    </source>
</evidence>
<gene>
    <name evidence="2" type="ORF">PREVCOP_04779</name>
</gene>
<feature type="transmembrane region" description="Helical" evidence="1">
    <location>
        <begin position="31"/>
        <end position="51"/>
    </location>
</feature>
<keyword evidence="1" id="KW-0812">Transmembrane</keyword>
<dbReference type="AlphaFoldDB" id="D1PC48"/>